<evidence type="ECO:0000256" key="10">
    <source>
        <dbReference type="ARBA" id="ARBA00023136"/>
    </source>
</evidence>
<dbReference type="PANTHER" id="PTHR30625">
    <property type="entry name" value="PROTEIN TOLQ"/>
    <property type="match status" value="1"/>
</dbReference>
<keyword evidence="7 13" id="KW-0812">Transmembrane</keyword>
<organism evidence="15 16">
    <name type="scientific">Ottowia pentelensis</name>
    <dbReference type="NCBI Taxonomy" id="511108"/>
    <lineage>
        <taxon>Bacteria</taxon>
        <taxon>Pseudomonadati</taxon>
        <taxon>Pseudomonadota</taxon>
        <taxon>Betaproteobacteria</taxon>
        <taxon>Burkholderiales</taxon>
        <taxon>Comamonadaceae</taxon>
        <taxon>Ottowia</taxon>
    </lineage>
</organism>
<proteinExistence type="inferred from homology"/>
<evidence type="ECO:0000256" key="9">
    <source>
        <dbReference type="ARBA" id="ARBA00022989"/>
    </source>
</evidence>
<name>A0ABV6PSR1_9BURK</name>
<evidence type="ECO:0000256" key="4">
    <source>
        <dbReference type="ARBA" id="ARBA00022448"/>
    </source>
</evidence>
<keyword evidence="9 13" id="KW-1133">Transmembrane helix</keyword>
<dbReference type="RefSeq" id="WP_377482633.1">
    <property type="nucleotide sequence ID" value="NZ_JBHLTN010000018.1"/>
</dbReference>
<protein>
    <recommendedName>
        <fullName evidence="3">Biopolymer transport protein ExbB</fullName>
    </recommendedName>
</protein>
<comment type="similarity">
    <text evidence="12">Belongs to the exbB/tolQ family.</text>
</comment>
<accession>A0ABV6PSR1</accession>
<gene>
    <name evidence="15" type="ORF">ACFFGG_09850</name>
</gene>
<evidence type="ECO:0000256" key="5">
    <source>
        <dbReference type="ARBA" id="ARBA00022475"/>
    </source>
</evidence>
<evidence type="ECO:0000256" key="8">
    <source>
        <dbReference type="ARBA" id="ARBA00022927"/>
    </source>
</evidence>
<sequence>MDSQFGLIHVWSQGDTVTRAVFAVLVFMSLASWVVILIKALDVVRAKRQAARVEGFWHSSDMAEGLSKLGLGEANPFRQLALEGREAAAHHRATAAQLHDSLDASDWISRALRNSIDSTTAKLQAGLAVLASVGSTAPFVGLFGTVWGIYHALMRISGAGQASIDQVAGPIGEALIMTALGLAVAIPAVLGYNALVRGNKHIQVKLGRFAHDLHAYYVTGARVTVGAGESNIVPMKKA</sequence>
<keyword evidence="10 13" id="KW-0472">Membrane</keyword>
<keyword evidence="5" id="KW-1003">Cell membrane</keyword>
<evidence type="ECO:0000256" key="2">
    <source>
        <dbReference type="ARBA" id="ARBA00011471"/>
    </source>
</evidence>
<keyword evidence="6" id="KW-0997">Cell inner membrane</keyword>
<evidence type="ECO:0000256" key="13">
    <source>
        <dbReference type="SAM" id="Phobius"/>
    </source>
</evidence>
<evidence type="ECO:0000256" key="6">
    <source>
        <dbReference type="ARBA" id="ARBA00022519"/>
    </source>
</evidence>
<dbReference type="InterPro" id="IPR050790">
    <property type="entry name" value="ExbB/TolQ_transport"/>
</dbReference>
<evidence type="ECO:0000256" key="12">
    <source>
        <dbReference type="RuleBase" id="RU004057"/>
    </source>
</evidence>
<keyword evidence="16" id="KW-1185">Reference proteome</keyword>
<comment type="caution">
    <text evidence="15">The sequence shown here is derived from an EMBL/GenBank/DDBJ whole genome shotgun (WGS) entry which is preliminary data.</text>
</comment>
<dbReference type="InterPro" id="IPR002898">
    <property type="entry name" value="MotA_ExbB_proton_chnl"/>
</dbReference>
<comment type="subunit">
    <text evidence="2">The accessory proteins ExbB and ExbD seem to form a complex with TonB.</text>
</comment>
<evidence type="ECO:0000313" key="16">
    <source>
        <dbReference type="Proteomes" id="UP001589834"/>
    </source>
</evidence>
<evidence type="ECO:0000313" key="15">
    <source>
        <dbReference type="EMBL" id="MFC0592861.1"/>
    </source>
</evidence>
<evidence type="ECO:0000256" key="1">
    <source>
        <dbReference type="ARBA" id="ARBA00004429"/>
    </source>
</evidence>
<feature type="transmembrane region" description="Helical" evidence="13">
    <location>
        <begin position="174"/>
        <end position="195"/>
    </location>
</feature>
<evidence type="ECO:0000259" key="14">
    <source>
        <dbReference type="Pfam" id="PF01618"/>
    </source>
</evidence>
<feature type="transmembrane region" description="Helical" evidence="13">
    <location>
        <begin position="20"/>
        <end position="38"/>
    </location>
</feature>
<dbReference type="Proteomes" id="UP001589834">
    <property type="component" value="Unassembled WGS sequence"/>
</dbReference>
<keyword evidence="4 12" id="KW-0813">Transport</keyword>
<dbReference type="EMBL" id="JBHLTN010000018">
    <property type="protein sequence ID" value="MFC0592861.1"/>
    <property type="molecule type" value="Genomic_DNA"/>
</dbReference>
<dbReference type="Pfam" id="PF01618">
    <property type="entry name" value="MotA_ExbB"/>
    <property type="match status" value="1"/>
</dbReference>
<feature type="domain" description="MotA/TolQ/ExbB proton channel" evidence="14">
    <location>
        <begin position="98"/>
        <end position="203"/>
    </location>
</feature>
<comment type="function">
    <text evidence="11">Involved in the TonB-dependent energy-dependent transport of various receptor-bound substrates. Protects ExbD from proteolytic degradation and functionally stabilizes TonB.</text>
</comment>
<comment type="subcellular location">
    <subcellularLocation>
        <location evidence="1">Cell inner membrane</location>
        <topology evidence="1">Multi-pass membrane protein</topology>
    </subcellularLocation>
    <subcellularLocation>
        <location evidence="12">Membrane</location>
        <topology evidence="12">Multi-pass membrane protein</topology>
    </subcellularLocation>
</comment>
<evidence type="ECO:0000256" key="11">
    <source>
        <dbReference type="ARBA" id="ARBA00024816"/>
    </source>
</evidence>
<keyword evidence="8 12" id="KW-0653">Protein transport</keyword>
<feature type="transmembrane region" description="Helical" evidence="13">
    <location>
        <begin position="127"/>
        <end position="150"/>
    </location>
</feature>
<dbReference type="PANTHER" id="PTHR30625:SF14">
    <property type="entry name" value="BIOPOLYMER TRANSPORT PROTEIN EXBB"/>
    <property type="match status" value="1"/>
</dbReference>
<evidence type="ECO:0000256" key="7">
    <source>
        <dbReference type="ARBA" id="ARBA00022692"/>
    </source>
</evidence>
<reference evidence="15 16" key="1">
    <citation type="submission" date="2024-09" db="EMBL/GenBank/DDBJ databases">
        <authorList>
            <person name="Sun Q."/>
            <person name="Mori K."/>
        </authorList>
    </citation>
    <scope>NUCLEOTIDE SEQUENCE [LARGE SCALE GENOMIC DNA]</scope>
    <source>
        <strain evidence="15 16">NCAIM B.02336</strain>
    </source>
</reference>
<evidence type="ECO:0000256" key="3">
    <source>
        <dbReference type="ARBA" id="ARBA00022093"/>
    </source>
</evidence>